<protein>
    <submittedName>
        <fullName evidence="1">Uncharacterized protein</fullName>
    </submittedName>
</protein>
<comment type="caution">
    <text evidence="1">The sequence shown here is derived from an EMBL/GenBank/DDBJ whole genome shotgun (WGS) entry which is preliminary data.</text>
</comment>
<dbReference type="EMBL" id="VYZN01000055">
    <property type="protein sequence ID" value="KAE9526198.1"/>
    <property type="molecule type" value="Genomic_DNA"/>
</dbReference>
<sequence length="176" mass="21582">MAKKCYLHFKKKFSEKSKISVVYKLLKKSQNILKIISYKSLSLRDLFTLDINRKKYTHFFTHTRVKMLTHQNVMIFQLQNYLQIFVILTYFEPCIKFSSCFCYPTFFHQHFKKKFQKNQKLLLSINNSKKLQPYTKNRFGQKLVLRKNSRFSVTFFFVFLEFLENCWKMITFDYFD</sequence>
<name>A0A6G0T565_APHGL</name>
<dbReference type="AlphaFoldDB" id="A0A6G0T565"/>
<organism evidence="1 2">
    <name type="scientific">Aphis glycines</name>
    <name type="common">Soybean aphid</name>
    <dbReference type="NCBI Taxonomy" id="307491"/>
    <lineage>
        <taxon>Eukaryota</taxon>
        <taxon>Metazoa</taxon>
        <taxon>Ecdysozoa</taxon>
        <taxon>Arthropoda</taxon>
        <taxon>Hexapoda</taxon>
        <taxon>Insecta</taxon>
        <taxon>Pterygota</taxon>
        <taxon>Neoptera</taxon>
        <taxon>Paraneoptera</taxon>
        <taxon>Hemiptera</taxon>
        <taxon>Sternorrhyncha</taxon>
        <taxon>Aphidomorpha</taxon>
        <taxon>Aphidoidea</taxon>
        <taxon>Aphididae</taxon>
        <taxon>Aphidini</taxon>
        <taxon>Aphis</taxon>
        <taxon>Aphis</taxon>
    </lineage>
</organism>
<evidence type="ECO:0000313" key="1">
    <source>
        <dbReference type="EMBL" id="KAE9526198.1"/>
    </source>
</evidence>
<evidence type="ECO:0000313" key="2">
    <source>
        <dbReference type="Proteomes" id="UP000475862"/>
    </source>
</evidence>
<dbReference type="Proteomes" id="UP000475862">
    <property type="component" value="Unassembled WGS sequence"/>
</dbReference>
<reference evidence="1 2" key="1">
    <citation type="submission" date="2019-08" db="EMBL/GenBank/DDBJ databases">
        <title>The genome of the soybean aphid Biotype 1, its phylome, world population structure and adaptation to the North American continent.</title>
        <authorList>
            <person name="Giordano R."/>
            <person name="Donthu R.K."/>
            <person name="Hernandez A.G."/>
            <person name="Wright C.L."/>
            <person name="Zimin A.V."/>
        </authorList>
    </citation>
    <scope>NUCLEOTIDE SEQUENCE [LARGE SCALE GENOMIC DNA]</scope>
    <source>
        <tissue evidence="1">Whole aphids</tissue>
    </source>
</reference>
<gene>
    <name evidence="1" type="ORF">AGLY_013829</name>
</gene>
<keyword evidence="2" id="KW-1185">Reference proteome</keyword>
<proteinExistence type="predicted"/>
<accession>A0A6G0T565</accession>